<dbReference type="EC" id="3.1.4.53" evidence="6"/>
<accession>A0A7C3PLC2</accession>
<name>A0A7C3PLC2_9CYAN</name>
<evidence type="ECO:0000256" key="2">
    <source>
        <dbReference type="ARBA" id="ARBA00022801"/>
    </source>
</evidence>
<comment type="caution">
    <text evidence="6">The sequence shown here is derived from an EMBL/GenBank/DDBJ whole genome shotgun (WGS) entry which is preliminary data.</text>
</comment>
<dbReference type="GO" id="GO:0004115">
    <property type="term" value="F:3',5'-cyclic-AMP phosphodiesterase activity"/>
    <property type="evidence" value="ECO:0007669"/>
    <property type="project" value="UniProtKB-EC"/>
</dbReference>
<evidence type="ECO:0000256" key="1">
    <source>
        <dbReference type="ARBA" id="ARBA00022723"/>
    </source>
</evidence>
<dbReference type="EMBL" id="DSRU01000046">
    <property type="protein sequence ID" value="HFM96817.1"/>
    <property type="molecule type" value="Genomic_DNA"/>
</dbReference>
<dbReference type="GO" id="GO:0046872">
    <property type="term" value="F:metal ion binding"/>
    <property type="evidence" value="ECO:0007669"/>
    <property type="project" value="UniProtKB-KW"/>
</dbReference>
<keyword evidence="2 6" id="KW-0378">Hydrolase</keyword>
<keyword evidence="1" id="KW-0479">Metal-binding</keyword>
<dbReference type="NCBIfam" id="NF008359">
    <property type="entry name" value="PRK11148.1"/>
    <property type="match status" value="1"/>
</dbReference>
<comment type="similarity">
    <text evidence="4">Belongs to the cyclic nucleotide phosphodiesterase class-III family.</text>
</comment>
<dbReference type="PANTHER" id="PTHR42988:SF2">
    <property type="entry name" value="CYCLIC NUCLEOTIDE PHOSPHODIESTERASE CBUA0032-RELATED"/>
    <property type="match status" value="1"/>
</dbReference>
<gene>
    <name evidence="6" type="primary">cpdA</name>
    <name evidence="6" type="ORF">ENR64_03450</name>
</gene>
<evidence type="ECO:0000256" key="4">
    <source>
        <dbReference type="ARBA" id="ARBA00025742"/>
    </source>
</evidence>
<dbReference type="CDD" id="cd07402">
    <property type="entry name" value="MPP_GpdQ"/>
    <property type="match status" value="1"/>
</dbReference>
<reference evidence="6" key="1">
    <citation type="journal article" date="2020" name="mSystems">
        <title>Genome- and Community-Level Interaction Insights into Carbon Utilization and Element Cycling Functions of Hydrothermarchaeota in Hydrothermal Sediment.</title>
        <authorList>
            <person name="Zhou Z."/>
            <person name="Liu Y."/>
            <person name="Xu W."/>
            <person name="Pan J."/>
            <person name="Luo Z.H."/>
            <person name="Li M."/>
        </authorList>
    </citation>
    <scope>NUCLEOTIDE SEQUENCE [LARGE SCALE GENOMIC DNA]</scope>
    <source>
        <strain evidence="6">SpSt-418</strain>
    </source>
</reference>
<dbReference type="Gene3D" id="3.60.21.10">
    <property type="match status" value="1"/>
</dbReference>
<organism evidence="6">
    <name type="scientific">Oscillatoriales cyanobacterium SpSt-418</name>
    <dbReference type="NCBI Taxonomy" id="2282169"/>
    <lineage>
        <taxon>Bacteria</taxon>
        <taxon>Bacillati</taxon>
        <taxon>Cyanobacteriota</taxon>
        <taxon>Cyanophyceae</taxon>
        <taxon>Oscillatoriophycideae</taxon>
        <taxon>Oscillatoriales</taxon>
    </lineage>
</organism>
<keyword evidence="3" id="KW-0408">Iron</keyword>
<dbReference type="PANTHER" id="PTHR42988">
    <property type="entry name" value="PHOSPHOHYDROLASE"/>
    <property type="match status" value="1"/>
</dbReference>
<sequence length="266" mass="29842">MNGLAPLVVAQITDLHLFAESNRSLLGVHTSESWNAVLAQVAELQRRPDLILLTGDLSQDGKAESYLHLKKSLAPLGIPTYWLPGNHDKLAAMEEVLEGGVISAEKSFAVDDWHFVLLNSQVPGCVHGQLSEESLQWLDQELSTHPEKHAIVALHHPPFKVDSDWLDGSNLQNADELFEVLAAHSQVKLVLFGHIHQEFSCWRQGIQYFGTPSTCIQFEPHSNEFALDQETPGFRLLYLYPDETWWTTVERTEYAATQMDLAATGY</sequence>
<dbReference type="AlphaFoldDB" id="A0A7C3PLC2"/>
<feature type="domain" description="Calcineurin-like phosphoesterase" evidence="5">
    <location>
        <begin position="9"/>
        <end position="197"/>
    </location>
</feature>
<evidence type="ECO:0000313" key="6">
    <source>
        <dbReference type="EMBL" id="HFM96817.1"/>
    </source>
</evidence>
<dbReference type="InterPro" id="IPR029052">
    <property type="entry name" value="Metallo-depent_PP-like"/>
</dbReference>
<dbReference type="InterPro" id="IPR026575">
    <property type="entry name" value="GpdQ/CpdA-like"/>
</dbReference>
<dbReference type="InterPro" id="IPR004843">
    <property type="entry name" value="Calcineurin-like_PHP"/>
</dbReference>
<evidence type="ECO:0000256" key="3">
    <source>
        <dbReference type="ARBA" id="ARBA00023004"/>
    </source>
</evidence>
<dbReference type="Pfam" id="PF00149">
    <property type="entry name" value="Metallophos"/>
    <property type="match status" value="1"/>
</dbReference>
<protein>
    <submittedName>
        <fullName evidence="6">3',5'-cyclic-AMP phosphodiesterase</fullName>
        <ecNumber evidence="6">3.1.4.53</ecNumber>
    </submittedName>
</protein>
<proteinExistence type="inferred from homology"/>
<dbReference type="SUPFAM" id="SSF56300">
    <property type="entry name" value="Metallo-dependent phosphatases"/>
    <property type="match status" value="1"/>
</dbReference>
<evidence type="ECO:0000259" key="5">
    <source>
        <dbReference type="Pfam" id="PF00149"/>
    </source>
</evidence>
<dbReference type="InterPro" id="IPR050884">
    <property type="entry name" value="CNP_phosphodiesterase-III"/>
</dbReference>